<keyword evidence="1" id="KW-1133">Transmembrane helix</keyword>
<evidence type="ECO:0000256" key="1">
    <source>
        <dbReference type="SAM" id="Phobius"/>
    </source>
</evidence>
<dbReference type="EMBL" id="UETB01000001">
    <property type="protein sequence ID" value="SSA36677.1"/>
    <property type="molecule type" value="Genomic_DNA"/>
</dbReference>
<reference evidence="2 3" key="1">
    <citation type="submission" date="2016-10" db="EMBL/GenBank/DDBJ databases">
        <authorList>
            <person name="Cai Z."/>
        </authorList>
    </citation>
    <scope>NUCLEOTIDE SEQUENCE [LARGE SCALE GENOMIC DNA]</scope>
    <source>
        <strain evidence="2 3">CGMCC 1.10826</strain>
    </source>
</reference>
<evidence type="ECO:0000313" key="3">
    <source>
        <dbReference type="Proteomes" id="UP000250222"/>
    </source>
</evidence>
<dbReference type="AlphaFoldDB" id="A0A2Y9A3B9"/>
<evidence type="ECO:0008006" key="4">
    <source>
        <dbReference type="Google" id="ProtNLM"/>
    </source>
</evidence>
<accession>A0A2Y9A3B9</accession>
<sequence>MTCEPLADGLLQEPVAAVSSLAFVLAGMVIAVRHRRPRRPLGYPALVAGIGIGSFYQHGPDAAYSDLVHDLPLLATLAFVAADSAAALTGRPRLWWWWALPTLALVPLILAAPRAGDLAQVVVAALTVVLALARARAQTSARRPIGWAVSLLAVGGIVGTLSRAGGPLCVPGSLWQGHAVWHVLAAAALVILAPVVQRSTPAVQA</sequence>
<feature type="transmembrane region" description="Helical" evidence="1">
    <location>
        <begin position="118"/>
        <end position="135"/>
    </location>
</feature>
<dbReference type="RefSeq" id="WP_110850840.1">
    <property type="nucleotide sequence ID" value="NZ_QKLZ01000001.1"/>
</dbReference>
<gene>
    <name evidence="2" type="ORF">SAMN05216184_101339</name>
</gene>
<protein>
    <recommendedName>
        <fullName evidence="4">Ceramidase</fullName>
    </recommendedName>
</protein>
<keyword evidence="3" id="KW-1185">Reference proteome</keyword>
<dbReference type="OrthoDB" id="4825424at2"/>
<keyword evidence="1" id="KW-0472">Membrane</keyword>
<feature type="transmembrane region" description="Helical" evidence="1">
    <location>
        <begin position="71"/>
        <end position="88"/>
    </location>
</feature>
<feature type="transmembrane region" description="Helical" evidence="1">
    <location>
        <begin position="15"/>
        <end position="32"/>
    </location>
</feature>
<dbReference type="Proteomes" id="UP000250222">
    <property type="component" value="Unassembled WGS sequence"/>
</dbReference>
<keyword evidence="1" id="KW-0812">Transmembrane</keyword>
<name>A0A2Y9A3B9_9MICO</name>
<proteinExistence type="predicted"/>
<evidence type="ECO:0000313" key="2">
    <source>
        <dbReference type="EMBL" id="SSA36677.1"/>
    </source>
</evidence>
<feature type="transmembrane region" description="Helical" evidence="1">
    <location>
        <begin position="95"/>
        <end position="112"/>
    </location>
</feature>
<feature type="transmembrane region" description="Helical" evidence="1">
    <location>
        <begin position="178"/>
        <end position="196"/>
    </location>
</feature>
<organism evidence="2 3">
    <name type="scientific">Georgenia satyanarayanai</name>
    <dbReference type="NCBI Taxonomy" id="860221"/>
    <lineage>
        <taxon>Bacteria</taxon>
        <taxon>Bacillati</taxon>
        <taxon>Actinomycetota</taxon>
        <taxon>Actinomycetes</taxon>
        <taxon>Micrococcales</taxon>
        <taxon>Bogoriellaceae</taxon>
        <taxon>Georgenia</taxon>
    </lineage>
</organism>
<feature type="transmembrane region" description="Helical" evidence="1">
    <location>
        <begin position="41"/>
        <end position="59"/>
    </location>
</feature>
<feature type="transmembrane region" description="Helical" evidence="1">
    <location>
        <begin position="147"/>
        <end position="166"/>
    </location>
</feature>